<sequence length="1195" mass="129448">MNKRVRKITALFVAAMFFATSFFIHPLPSAQADSAASTTISAGQPASLFNPANPELIAGGAGTVGVPEDSGKNPTFNWDNANVYFVLTDRFKDGNPSNNNSYGRPSRDATGKNIGTFRGGDLKGLTQKLKEGYFTDLGVNALWITAPYEQIHGFVGGGNGGDFAHYGYHGYYALDFTMMDRNMGTIEDMREFVDTAHAQGIRVVLDVVMNHPGYNTLKDMEEYGFGSKTVGADWAPGNGQTWHSYHDYINYNDASAWSKWWNTWVRAGIAGYEPGGSNDLTQLVGNLPDFRTNVTNNIGLAPLLQAKWAKETAGYEQWIVPAAVPLRKDLGVAPADYLVKWLAAWVEEFGIDGFRADTAKHVELNRWKQLKTEASAALHRWRQNNPDKPGAAWTEDFWMTGEVWGHGVGKSEYFNYGFDSVINFSFQDSNINSLESIYADYAAKLNANPNFNVLSYISSHDTRLYDRGRLTQAGTALLLLPGGVQIFYGDETARPFGETGSDPQQGTRSAMNWDNINQNVLSHWQKVGQFRNKHMAVGAGRHVKIADSPYTFSRTYAKNGIEDKVVVAMNASGSTAVNVSPVFPDGTLVRDAYTGNEAVVSGGTATFTAGANGLILIEQIGESPLPLLFADPAGGNFKTDTLTIKLQVRKADSGKYTLDGSDPQGGIAFTDETEIAIGENMEFNDKLTLRMHAVNEDGVSTQQYIFMKKDPHAGLSVHFKKPADWGTPRLYFYETSPKVAEPAWAEAPVMTRGTGDWYSYTINGVDGATVIFRDDKGRQNPGQNQPGFPLAADGWYDGRWHDSNPDGQGDTEAPTAPTGLRAIAVTDRTVSLAWTAATDNVGVTAYDIFRGTEKIGSTEATAYTDTALSSETAYVYSVKARDAAGNVSAPSDPLEVTTEPAGTGGNQVTVYYKRGFNTPYMHYRPEGGEWTAVPGVRMESSEAAGYSKLTVDIGTAQRLEAAFNNGNNQWDSNNQRNYFFGVGTWTYSGNGKITAGAPNPSAGNQVTVYYKEGFNTPYMHYRPEGGEWTAVPGVRMESSEAAGYSKLTVDIGTAQRLEACFSNGSGHWDSNNGKNYFFEIGTWTFSSYGNIREGAPTVPASAEEAAGSAGLEPNQNQTGPESPPPDILPDSEPASEIEPAPVVPEPPAFEAGPETLSILSDAKPGGVLHAGVLQAGVLHAGVIHVGDPWVSRLSA</sequence>
<evidence type="ECO:0000256" key="4">
    <source>
        <dbReference type="ARBA" id="ARBA00023295"/>
    </source>
</evidence>
<dbReference type="AlphaFoldDB" id="A0A6N8ER37"/>
<dbReference type="SUPFAM" id="SSF49265">
    <property type="entry name" value="Fibronectin type III"/>
    <property type="match status" value="1"/>
</dbReference>
<dbReference type="InterPro" id="IPR013783">
    <property type="entry name" value="Ig-like_fold"/>
</dbReference>
<keyword evidence="1 7" id="KW-0732">Signal</keyword>
<dbReference type="Pfam" id="PF00041">
    <property type="entry name" value="fn3"/>
    <property type="match status" value="1"/>
</dbReference>
<dbReference type="GO" id="GO:0000272">
    <property type="term" value="P:polysaccharide catabolic process"/>
    <property type="evidence" value="ECO:0007669"/>
    <property type="project" value="UniProtKB-KW"/>
</dbReference>
<dbReference type="SMART" id="SM00642">
    <property type="entry name" value="Aamy"/>
    <property type="match status" value="1"/>
</dbReference>
<dbReference type="InterPro" id="IPR036116">
    <property type="entry name" value="FN3_sf"/>
</dbReference>
<evidence type="ECO:0000256" key="3">
    <source>
        <dbReference type="ARBA" id="ARBA00023277"/>
    </source>
</evidence>
<keyword evidence="4" id="KW-0326">Glycosidase</keyword>
<dbReference type="RefSeq" id="WP_155619635.1">
    <property type="nucleotide sequence ID" value="NZ_CP086393.1"/>
</dbReference>
<name>A0A6N8ER37_PAEMA</name>
<dbReference type="Pfam" id="PF16738">
    <property type="entry name" value="CBM26"/>
    <property type="match status" value="1"/>
</dbReference>
<evidence type="ECO:0000313" key="10">
    <source>
        <dbReference type="Proteomes" id="UP000442469"/>
    </source>
</evidence>
<dbReference type="Pfam" id="PF00128">
    <property type="entry name" value="Alpha-amylase"/>
    <property type="match status" value="1"/>
</dbReference>
<evidence type="ECO:0000256" key="7">
    <source>
        <dbReference type="SAM" id="SignalP"/>
    </source>
</evidence>
<dbReference type="Gene3D" id="3.20.20.80">
    <property type="entry name" value="Glycosidases"/>
    <property type="match status" value="2"/>
</dbReference>
<protein>
    <submittedName>
        <fullName evidence="9">Starch-binding protein</fullName>
    </submittedName>
</protein>
<dbReference type="SUPFAM" id="SSF51445">
    <property type="entry name" value="(Trans)glycosidases"/>
    <property type="match status" value="1"/>
</dbReference>
<evidence type="ECO:0000313" key="9">
    <source>
        <dbReference type="EMBL" id="MUG22105.1"/>
    </source>
</evidence>
<feature type="region of interest" description="Disordered" evidence="6">
    <location>
        <begin position="1097"/>
        <end position="1152"/>
    </location>
</feature>
<keyword evidence="2" id="KW-0378">Hydrolase</keyword>
<feature type="signal peptide" evidence="7">
    <location>
        <begin position="1"/>
        <end position="32"/>
    </location>
</feature>
<dbReference type="EMBL" id="WNZZ01000003">
    <property type="protein sequence ID" value="MUG22105.1"/>
    <property type="molecule type" value="Genomic_DNA"/>
</dbReference>
<dbReference type="PANTHER" id="PTHR10357">
    <property type="entry name" value="ALPHA-AMYLASE FAMILY MEMBER"/>
    <property type="match status" value="1"/>
</dbReference>
<organism evidence="9 10">
    <name type="scientific">Paenibacillus macerans</name>
    <name type="common">Bacillus macerans</name>
    <dbReference type="NCBI Taxonomy" id="44252"/>
    <lineage>
        <taxon>Bacteria</taxon>
        <taxon>Bacillati</taxon>
        <taxon>Bacillota</taxon>
        <taxon>Bacilli</taxon>
        <taxon>Bacillales</taxon>
        <taxon>Paenibacillaceae</taxon>
        <taxon>Paenibacillus</taxon>
    </lineage>
</organism>
<feature type="compositionally biased region" description="Low complexity" evidence="6">
    <location>
        <begin position="1130"/>
        <end position="1140"/>
    </location>
</feature>
<dbReference type="Pfam" id="PF03423">
    <property type="entry name" value="CBM_25"/>
    <property type="match status" value="1"/>
</dbReference>
<dbReference type="GO" id="GO:0016798">
    <property type="term" value="F:hydrolase activity, acting on glycosyl bonds"/>
    <property type="evidence" value="ECO:0007669"/>
    <property type="project" value="UniProtKB-KW"/>
</dbReference>
<dbReference type="PROSITE" id="PS50853">
    <property type="entry name" value="FN3"/>
    <property type="match status" value="1"/>
</dbReference>
<dbReference type="SUPFAM" id="SSF51011">
    <property type="entry name" value="Glycosyl hydrolase domain"/>
    <property type="match status" value="1"/>
</dbReference>
<dbReference type="PANTHER" id="PTHR10357:SF209">
    <property type="entry name" value="PERIPLASMIC ALPHA-AMYLASE"/>
    <property type="match status" value="1"/>
</dbReference>
<feature type="chain" id="PRO_5026897035" evidence="7">
    <location>
        <begin position="33"/>
        <end position="1195"/>
    </location>
</feature>
<dbReference type="InterPro" id="IPR005085">
    <property type="entry name" value="CBM25"/>
</dbReference>
<dbReference type="FunFam" id="2.60.40.10:FF:001114">
    <property type="entry name" value="Chitinase A1"/>
    <property type="match status" value="1"/>
</dbReference>
<evidence type="ECO:0000256" key="1">
    <source>
        <dbReference type="ARBA" id="ARBA00022729"/>
    </source>
</evidence>
<feature type="domain" description="Fibronectin type-III" evidence="8">
    <location>
        <begin position="816"/>
        <end position="901"/>
    </location>
</feature>
<comment type="caution">
    <text evidence="9">The sequence shown here is derived from an EMBL/GenBank/DDBJ whole genome shotgun (WGS) entry which is preliminary data.</text>
</comment>
<proteinExistence type="predicted"/>
<dbReference type="CDD" id="cd00063">
    <property type="entry name" value="FN3"/>
    <property type="match status" value="1"/>
</dbReference>
<evidence type="ECO:0000259" key="8">
    <source>
        <dbReference type="PROSITE" id="PS50853"/>
    </source>
</evidence>
<keyword evidence="3" id="KW-0119">Carbohydrate metabolism</keyword>
<evidence type="ECO:0000256" key="2">
    <source>
        <dbReference type="ARBA" id="ARBA00022801"/>
    </source>
</evidence>
<feature type="compositionally biased region" description="Low complexity" evidence="6">
    <location>
        <begin position="1100"/>
        <end position="1110"/>
    </location>
</feature>
<dbReference type="SMART" id="SM00060">
    <property type="entry name" value="FN3"/>
    <property type="match status" value="1"/>
</dbReference>
<dbReference type="InterPro" id="IPR031965">
    <property type="entry name" value="CBM26"/>
</dbReference>
<dbReference type="InterPro" id="IPR006047">
    <property type="entry name" value="GH13_cat_dom"/>
</dbReference>
<gene>
    <name evidence="9" type="ORF">GNQ08_06645</name>
</gene>
<reference evidence="9 10" key="1">
    <citation type="submission" date="2019-11" db="EMBL/GenBank/DDBJ databases">
        <title>Draft genome sequences of five Paenibacillus species of dairy origin.</title>
        <authorList>
            <person name="Olajide A.M."/>
            <person name="Chen S."/>
            <person name="Lapointe G."/>
        </authorList>
    </citation>
    <scope>NUCLEOTIDE SEQUENCE [LARGE SCALE GENOMIC DNA]</scope>
    <source>
        <strain evidence="9 10">3CT49</strain>
    </source>
</reference>
<evidence type="ECO:0000256" key="6">
    <source>
        <dbReference type="SAM" id="MobiDB-lite"/>
    </source>
</evidence>
<dbReference type="InterPro" id="IPR017853">
    <property type="entry name" value="GH"/>
</dbReference>
<dbReference type="Gene3D" id="2.60.40.10">
    <property type="entry name" value="Immunoglobulins"/>
    <property type="match status" value="4"/>
</dbReference>
<keyword evidence="5" id="KW-0624">Polysaccharide degradation</keyword>
<accession>A0A6N8ER37</accession>
<dbReference type="Proteomes" id="UP000442469">
    <property type="component" value="Unassembled WGS sequence"/>
</dbReference>
<dbReference type="InterPro" id="IPR003961">
    <property type="entry name" value="FN3_dom"/>
</dbReference>
<evidence type="ECO:0000256" key="5">
    <source>
        <dbReference type="ARBA" id="ARBA00023326"/>
    </source>
</evidence>
<dbReference type="SMART" id="SM01066">
    <property type="entry name" value="CBM_25"/>
    <property type="match status" value="2"/>
</dbReference>
<dbReference type="GO" id="GO:2001070">
    <property type="term" value="F:starch binding"/>
    <property type="evidence" value="ECO:0007669"/>
    <property type="project" value="InterPro"/>
</dbReference>